<accession>T1JY43</accession>
<evidence type="ECO:0000256" key="1">
    <source>
        <dbReference type="SAM" id="SignalP"/>
    </source>
</evidence>
<dbReference type="EnsemblMetazoa" id="tetur02g14280.1">
    <property type="protein sequence ID" value="tetur02g14280.1"/>
    <property type="gene ID" value="tetur02g14280"/>
</dbReference>
<reference evidence="2" key="2">
    <citation type="submission" date="2015-06" db="UniProtKB">
        <authorList>
            <consortium name="EnsemblMetazoa"/>
        </authorList>
    </citation>
    <scope>IDENTIFICATION</scope>
</reference>
<name>T1JY43_TETUR</name>
<dbReference type="EMBL" id="CAEY01000841">
    <property type="status" value="NOT_ANNOTATED_CDS"/>
    <property type="molecule type" value="Genomic_DNA"/>
</dbReference>
<proteinExistence type="predicted"/>
<organism evidence="2 3">
    <name type="scientific">Tetranychus urticae</name>
    <name type="common">Two-spotted spider mite</name>
    <dbReference type="NCBI Taxonomy" id="32264"/>
    <lineage>
        <taxon>Eukaryota</taxon>
        <taxon>Metazoa</taxon>
        <taxon>Ecdysozoa</taxon>
        <taxon>Arthropoda</taxon>
        <taxon>Chelicerata</taxon>
        <taxon>Arachnida</taxon>
        <taxon>Acari</taxon>
        <taxon>Acariformes</taxon>
        <taxon>Trombidiformes</taxon>
        <taxon>Prostigmata</taxon>
        <taxon>Eleutherengona</taxon>
        <taxon>Raphignathae</taxon>
        <taxon>Tetranychoidea</taxon>
        <taxon>Tetranychidae</taxon>
        <taxon>Tetranychus</taxon>
    </lineage>
</organism>
<feature type="chain" id="PRO_5004580790" description="Reelin domain-containing protein" evidence="1">
    <location>
        <begin position="19"/>
        <end position="171"/>
    </location>
</feature>
<dbReference type="Proteomes" id="UP000015104">
    <property type="component" value="Unassembled WGS sequence"/>
</dbReference>
<feature type="signal peptide" evidence="1">
    <location>
        <begin position="1"/>
        <end position="18"/>
    </location>
</feature>
<evidence type="ECO:0000313" key="2">
    <source>
        <dbReference type="EnsemblMetazoa" id="tetur02g14280.1"/>
    </source>
</evidence>
<reference evidence="3" key="1">
    <citation type="submission" date="2011-08" db="EMBL/GenBank/DDBJ databases">
        <authorList>
            <person name="Rombauts S."/>
        </authorList>
    </citation>
    <scope>NUCLEOTIDE SEQUENCE</scope>
    <source>
        <strain evidence="3">London</strain>
    </source>
</reference>
<evidence type="ECO:0008006" key="4">
    <source>
        <dbReference type="Google" id="ProtNLM"/>
    </source>
</evidence>
<sequence length="171" mass="18920">MAKAVIFVLFAFCSTILANPLWPFYYEHDGIEHTYSIGLEIGEMNSQVGPFRLSVWLLKDISIGAVSDAKHQLSEATIFAGPASHNFTIKSDMPFSQVTQMSFQWESMDSSYADDVNFQTAYLTETTPNQMSIHEIGVVVMPGNGYTCANCLNQSSLVAAIETCKTTRVNK</sequence>
<dbReference type="AlphaFoldDB" id="T1JY43"/>
<keyword evidence="1" id="KW-0732">Signal</keyword>
<dbReference type="HOGENOM" id="CLU_111736_0_0_1"/>
<keyword evidence="3" id="KW-1185">Reference proteome</keyword>
<evidence type="ECO:0000313" key="3">
    <source>
        <dbReference type="Proteomes" id="UP000015104"/>
    </source>
</evidence>
<protein>
    <recommendedName>
        <fullName evidence="4">Reelin domain-containing protein</fullName>
    </recommendedName>
</protein>